<evidence type="ECO:0008006" key="4">
    <source>
        <dbReference type="Google" id="ProtNLM"/>
    </source>
</evidence>
<accession>A0AAV0E3H0</accession>
<feature type="region of interest" description="Disordered" evidence="1">
    <location>
        <begin position="167"/>
        <end position="186"/>
    </location>
</feature>
<gene>
    <name evidence="2" type="ORF">CEPIT_LOCUS19952</name>
</gene>
<proteinExistence type="predicted"/>
<dbReference type="Proteomes" id="UP001152523">
    <property type="component" value="Unassembled WGS sequence"/>
</dbReference>
<dbReference type="PANTHER" id="PTHR33499">
    <property type="entry name" value="OS12G0282400 PROTEIN-RELATED"/>
    <property type="match status" value="1"/>
</dbReference>
<evidence type="ECO:0000256" key="1">
    <source>
        <dbReference type="SAM" id="MobiDB-lite"/>
    </source>
</evidence>
<evidence type="ECO:0000313" key="3">
    <source>
        <dbReference type="Proteomes" id="UP001152523"/>
    </source>
</evidence>
<dbReference type="EMBL" id="CAMAPF010000198">
    <property type="protein sequence ID" value="CAH9112468.1"/>
    <property type="molecule type" value="Genomic_DNA"/>
</dbReference>
<dbReference type="PANTHER" id="PTHR33499:SF11">
    <property type="entry name" value="NO APICAL MERISTEM-ASSOCIATED C-TERMINAL DOMAIN-CONTAINING PROTEIN"/>
    <property type="match status" value="1"/>
</dbReference>
<dbReference type="Pfam" id="PF03004">
    <property type="entry name" value="Transposase_24"/>
    <property type="match status" value="1"/>
</dbReference>
<dbReference type="AlphaFoldDB" id="A0AAV0E3H0"/>
<dbReference type="InterPro" id="IPR004252">
    <property type="entry name" value="Probable_transposase_24"/>
</dbReference>
<keyword evidence="3" id="KW-1185">Reference proteome</keyword>
<comment type="caution">
    <text evidence="2">The sequence shown here is derived from an EMBL/GenBank/DDBJ whole genome shotgun (WGS) entry which is preliminary data.</text>
</comment>
<feature type="compositionally biased region" description="Basic residues" evidence="1">
    <location>
        <begin position="176"/>
        <end position="185"/>
    </location>
</feature>
<reference evidence="2" key="1">
    <citation type="submission" date="2022-07" db="EMBL/GenBank/DDBJ databases">
        <authorList>
            <person name="Macas J."/>
            <person name="Novak P."/>
            <person name="Neumann P."/>
        </authorList>
    </citation>
    <scope>NUCLEOTIDE SEQUENCE</scope>
</reference>
<protein>
    <recommendedName>
        <fullName evidence="4">Transposase, Ptta/En/Spm, plant</fullName>
    </recommendedName>
</protein>
<evidence type="ECO:0000313" key="2">
    <source>
        <dbReference type="EMBL" id="CAH9112468.1"/>
    </source>
</evidence>
<feature type="non-terminal residue" evidence="2">
    <location>
        <position position="373"/>
    </location>
</feature>
<name>A0AAV0E3H0_9ASTE</name>
<sequence>MCVDVVKFSRSEDDSRGRGPCKQIKTSRMVRLSKHRIEVAYNKITKRATSAEIHSLLVHDVGAIIRSHCPMNTGFWGKITVDDRADLMDEITTNFKIDFEDPDIKEYINGLYNGRYREFKAELSKYYKSCETHAKALTLPPPEMVDRDKTEWEWLCNHFNSEKFKNASSANTTNRSNKKNNHRTGSRPLSYIVEDMIADGSKFPEVAAFEVTYAGKDKRWINEATKEQHEKMVVKTNEYLAEKAKEYQLPEDTPLEEIPVDDPDIGLEIMTSVLGTNSGRRIRGLRDSGATTKKVQNLEKELEVERAARKAADAARIETEQRMQSTLKNVGQKFNSTLQSWHQSLMQVGVVIPPFTPFSLEDEEEDEADTLLD</sequence>
<organism evidence="2 3">
    <name type="scientific">Cuscuta epithymum</name>
    <dbReference type="NCBI Taxonomy" id="186058"/>
    <lineage>
        <taxon>Eukaryota</taxon>
        <taxon>Viridiplantae</taxon>
        <taxon>Streptophyta</taxon>
        <taxon>Embryophyta</taxon>
        <taxon>Tracheophyta</taxon>
        <taxon>Spermatophyta</taxon>
        <taxon>Magnoliopsida</taxon>
        <taxon>eudicotyledons</taxon>
        <taxon>Gunneridae</taxon>
        <taxon>Pentapetalae</taxon>
        <taxon>asterids</taxon>
        <taxon>lamiids</taxon>
        <taxon>Solanales</taxon>
        <taxon>Convolvulaceae</taxon>
        <taxon>Cuscuteae</taxon>
        <taxon>Cuscuta</taxon>
        <taxon>Cuscuta subgen. Cuscuta</taxon>
    </lineage>
</organism>